<feature type="transmembrane region" description="Helical" evidence="1">
    <location>
        <begin position="12"/>
        <end position="37"/>
    </location>
</feature>
<sequence>MRSLIRNQQGFSLVNVLIAAGLAGMVSVGSMALVSVAKNLEQSVASSFGKINLQQDARRILSDKAVCSQKIKLDPVDSITDGSSKIFVVINGTEIGKDANAARDLYGLTDVTLNLNNISLIEPIPGSPNRLFKGQLSIQSSKKGELIGGKTNKATDMGALMFEVDASNRMTSCFSDISVEGSCRLMGGVFNPTRDPACSVPPACPTGQILVSQGPNKPGHCEVPPVRVEYVTQTVYVASGSGSGGPTVAKNDMCATNPAVCTAYRDILGREPDKEGFEYWNAVNKGNQYDPGNSIESIRREIANSTEAAIKKAGK</sequence>
<comment type="caution">
    <text evidence="2">The sequence shown here is derived from an EMBL/GenBank/DDBJ whole genome shotgun (WGS) entry which is preliminary data.</text>
</comment>
<dbReference type="EMBL" id="JANRMI010000001">
    <property type="protein sequence ID" value="MDG0815326.1"/>
    <property type="molecule type" value="Genomic_DNA"/>
</dbReference>
<keyword evidence="1" id="KW-0812">Transmembrane</keyword>
<evidence type="ECO:0000313" key="3">
    <source>
        <dbReference type="Proteomes" id="UP001152321"/>
    </source>
</evidence>
<keyword evidence="1" id="KW-1133">Transmembrane helix</keyword>
<proteinExistence type="predicted"/>
<name>A0ABT6DHK0_9BACT</name>
<evidence type="ECO:0000256" key="1">
    <source>
        <dbReference type="SAM" id="Phobius"/>
    </source>
</evidence>
<accession>A0ABT6DHK0</accession>
<evidence type="ECO:0000313" key="2">
    <source>
        <dbReference type="EMBL" id="MDG0815326.1"/>
    </source>
</evidence>
<protein>
    <recommendedName>
        <fullName evidence="4">Type II secretion system protein</fullName>
    </recommendedName>
</protein>
<dbReference type="Proteomes" id="UP001152321">
    <property type="component" value="Unassembled WGS sequence"/>
</dbReference>
<organism evidence="2 3">
    <name type="scientific">Bdellovibrio svalbardensis</name>
    <dbReference type="NCBI Taxonomy" id="2972972"/>
    <lineage>
        <taxon>Bacteria</taxon>
        <taxon>Pseudomonadati</taxon>
        <taxon>Bdellovibrionota</taxon>
        <taxon>Bdellovibrionia</taxon>
        <taxon>Bdellovibrionales</taxon>
        <taxon>Pseudobdellovibrionaceae</taxon>
        <taxon>Bdellovibrio</taxon>
    </lineage>
</organism>
<gene>
    <name evidence="2" type="ORF">NWE73_03065</name>
</gene>
<evidence type="ECO:0008006" key="4">
    <source>
        <dbReference type="Google" id="ProtNLM"/>
    </source>
</evidence>
<keyword evidence="1" id="KW-0472">Membrane</keyword>
<reference evidence="2" key="1">
    <citation type="submission" date="2022-08" db="EMBL/GenBank/DDBJ databases">
        <title>Novel Bdellovibrio Species Isolated from Svalbard: Designation Bdellovibrio svalbardensis.</title>
        <authorList>
            <person name="Mitchell R.J."/>
            <person name="Choi S.Y."/>
        </authorList>
    </citation>
    <scope>NUCLEOTIDE SEQUENCE</scope>
    <source>
        <strain evidence="2">PAP01</strain>
    </source>
</reference>
<keyword evidence="3" id="KW-1185">Reference proteome</keyword>
<dbReference type="RefSeq" id="WP_277576802.1">
    <property type="nucleotide sequence ID" value="NZ_JANRMI010000001.1"/>
</dbReference>